<dbReference type="EMBL" id="BAABME010002170">
    <property type="protein sequence ID" value="GAA0153395.1"/>
    <property type="molecule type" value="Genomic_DNA"/>
</dbReference>
<organism evidence="5 6">
    <name type="scientific">Lithospermum erythrorhizon</name>
    <name type="common">Purple gromwell</name>
    <name type="synonym">Lithospermum officinale var. erythrorhizon</name>
    <dbReference type="NCBI Taxonomy" id="34254"/>
    <lineage>
        <taxon>Eukaryota</taxon>
        <taxon>Viridiplantae</taxon>
        <taxon>Streptophyta</taxon>
        <taxon>Embryophyta</taxon>
        <taxon>Tracheophyta</taxon>
        <taxon>Spermatophyta</taxon>
        <taxon>Magnoliopsida</taxon>
        <taxon>eudicotyledons</taxon>
        <taxon>Gunneridae</taxon>
        <taxon>Pentapetalae</taxon>
        <taxon>asterids</taxon>
        <taxon>lamiids</taxon>
        <taxon>Boraginales</taxon>
        <taxon>Boraginaceae</taxon>
        <taxon>Boraginoideae</taxon>
        <taxon>Lithospermeae</taxon>
        <taxon>Lithospermum</taxon>
    </lineage>
</organism>
<dbReference type="Pfam" id="PF02458">
    <property type="entry name" value="Transferase"/>
    <property type="match status" value="1"/>
</dbReference>
<dbReference type="PANTHER" id="PTHR31623">
    <property type="entry name" value="F21J9.9"/>
    <property type="match status" value="1"/>
</dbReference>
<proteinExistence type="inferred from homology"/>
<reference evidence="5 6" key="1">
    <citation type="submission" date="2024-01" db="EMBL/GenBank/DDBJ databases">
        <title>The complete chloroplast genome sequence of Lithospermum erythrorhizon: insights into the phylogenetic relationship among Boraginaceae species and the maternal lineages of purple gromwells.</title>
        <authorList>
            <person name="Okada T."/>
            <person name="Watanabe K."/>
        </authorList>
    </citation>
    <scope>NUCLEOTIDE SEQUENCE [LARGE SCALE GENOMIC DNA]</scope>
</reference>
<evidence type="ECO:0000313" key="6">
    <source>
        <dbReference type="Proteomes" id="UP001454036"/>
    </source>
</evidence>
<evidence type="ECO:0000256" key="1">
    <source>
        <dbReference type="ARBA" id="ARBA00004913"/>
    </source>
</evidence>
<keyword evidence="6" id="KW-1185">Reference proteome</keyword>
<dbReference type="AlphaFoldDB" id="A0AAV3PSU4"/>
<comment type="similarity">
    <text evidence="2">Belongs to the plant acyltransferase family.</text>
</comment>
<protein>
    <submittedName>
        <fullName evidence="5">Uncharacterized protein</fullName>
    </submittedName>
</protein>
<evidence type="ECO:0000256" key="2">
    <source>
        <dbReference type="ARBA" id="ARBA00009861"/>
    </source>
</evidence>
<dbReference type="InterPro" id="IPR023213">
    <property type="entry name" value="CAT-like_dom_sf"/>
</dbReference>
<dbReference type="PANTHER" id="PTHR31623:SF88">
    <property type="entry name" value="ACYLSUGAR ACYLTRANSFERASE 3-LIKE"/>
    <property type="match status" value="1"/>
</dbReference>
<accession>A0AAV3PSU4</accession>
<dbReference type="GO" id="GO:0016746">
    <property type="term" value="F:acyltransferase activity"/>
    <property type="evidence" value="ECO:0007669"/>
    <property type="project" value="UniProtKB-KW"/>
</dbReference>
<evidence type="ECO:0000313" key="5">
    <source>
        <dbReference type="EMBL" id="GAA0153395.1"/>
    </source>
</evidence>
<keyword evidence="4" id="KW-0012">Acyltransferase</keyword>
<keyword evidence="3" id="KW-0808">Transferase</keyword>
<evidence type="ECO:0000256" key="4">
    <source>
        <dbReference type="ARBA" id="ARBA00023315"/>
    </source>
</evidence>
<comment type="pathway">
    <text evidence="1">Alkaloid biosynthesis.</text>
</comment>
<sequence length="457" mass="51233">MDVKWMIQQVSSKIIKPSIPTPSHLRTYMVSLLDQLTVASYIPVALFYPQNKSSNQISQILEKSLSEILTSYYPFCGTLSADGNSVECNDKGASFSEVVIKCPMSEFIKETNVRFQDLVFSNKLAWGNSCPEDYLLFVQLTHFECGGKALSFRISHRIADACSLVNFLTDYATLNAALLLSDGGHAVYHERPSPQFIGASLLPPTNGRPSPSFTKESNEGVVCKRFTFSGKSLAQLKALVAAEDDDLLYSSSGTNKPRYITRVELVTALLFKCAVAATAKACPQLQGSTLLIKPSNLMQVANLRRLTTPQLAPNVVGNWYTYMDLVVENEDQMKLSRFVKELKKEKLELKERMKKYYNGCSKNDLSKQVVENDEKMAVRYEKDVYLCSSFCGYPLYEIDFGFGKPIWTILGSVYTEKVFFLMDNPEGDGVEALVTLEEKVMSLFENEEEISTFSSFI</sequence>
<gene>
    <name evidence="5" type="ORF">LIER_11644</name>
</gene>
<dbReference type="Gene3D" id="3.30.559.10">
    <property type="entry name" value="Chloramphenicol acetyltransferase-like domain"/>
    <property type="match status" value="2"/>
</dbReference>
<name>A0AAV3PSU4_LITER</name>
<comment type="caution">
    <text evidence="5">The sequence shown here is derived from an EMBL/GenBank/DDBJ whole genome shotgun (WGS) entry which is preliminary data.</text>
</comment>
<evidence type="ECO:0000256" key="3">
    <source>
        <dbReference type="ARBA" id="ARBA00022679"/>
    </source>
</evidence>
<dbReference type="Proteomes" id="UP001454036">
    <property type="component" value="Unassembled WGS sequence"/>
</dbReference>